<protein>
    <submittedName>
        <fullName evidence="1">Uncharacterized protein</fullName>
    </submittedName>
</protein>
<proteinExistence type="predicted"/>
<comment type="caution">
    <text evidence="1">The sequence shown here is derived from an EMBL/GenBank/DDBJ whole genome shotgun (WGS) entry which is preliminary data.</text>
</comment>
<dbReference type="EMBL" id="BARU01022674">
    <property type="protein sequence ID" value="GAH59467.1"/>
    <property type="molecule type" value="Genomic_DNA"/>
</dbReference>
<gene>
    <name evidence="1" type="ORF">S03H2_36895</name>
</gene>
<name>X1GQM7_9ZZZZ</name>
<accession>X1GQM7</accession>
<sequence length="131" mass="15612">WVTRDSDYPQVARDVTMWLRGVIEHDLELAKAGASFPNWKENWETDYVKNLSYKDASEVMMNRPIQKQEYAPSEFYSTVWVMLGTAVADIITNEDSEVEATWRDILKKCRQKIEKYWEGKERKITFRKLRI</sequence>
<reference evidence="1" key="1">
    <citation type="journal article" date="2014" name="Front. Microbiol.">
        <title>High frequency of phylogenetically diverse reductive dehalogenase-homologous genes in deep subseafloor sedimentary metagenomes.</title>
        <authorList>
            <person name="Kawai M."/>
            <person name="Futagami T."/>
            <person name="Toyoda A."/>
            <person name="Takaki Y."/>
            <person name="Nishi S."/>
            <person name="Hori S."/>
            <person name="Arai W."/>
            <person name="Tsubouchi T."/>
            <person name="Morono Y."/>
            <person name="Uchiyama I."/>
            <person name="Ito T."/>
            <person name="Fujiyama A."/>
            <person name="Inagaki F."/>
            <person name="Takami H."/>
        </authorList>
    </citation>
    <scope>NUCLEOTIDE SEQUENCE</scope>
    <source>
        <strain evidence="1">Expedition CK06-06</strain>
    </source>
</reference>
<evidence type="ECO:0000313" key="1">
    <source>
        <dbReference type="EMBL" id="GAH59467.1"/>
    </source>
</evidence>
<dbReference type="AlphaFoldDB" id="X1GQM7"/>
<feature type="non-terminal residue" evidence="1">
    <location>
        <position position="1"/>
    </location>
</feature>
<organism evidence="1">
    <name type="scientific">marine sediment metagenome</name>
    <dbReference type="NCBI Taxonomy" id="412755"/>
    <lineage>
        <taxon>unclassified sequences</taxon>
        <taxon>metagenomes</taxon>
        <taxon>ecological metagenomes</taxon>
    </lineage>
</organism>